<protein>
    <submittedName>
        <fullName evidence="1">Spheroidene monooxygenase</fullName>
    </submittedName>
</protein>
<keyword evidence="1" id="KW-0503">Monooxygenase</keyword>
<name>A0A1X9YPX1_9BACT</name>
<dbReference type="InterPro" id="IPR049574">
    <property type="entry name" value="CrtA-like"/>
</dbReference>
<evidence type="ECO:0000313" key="2">
    <source>
        <dbReference type="Proteomes" id="UP000266292"/>
    </source>
</evidence>
<accession>A0A1X9YPX1</accession>
<dbReference type="CDD" id="cd21650">
    <property type="entry name" value="CrtA-like"/>
    <property type="match status" value="1"/>
</dbReference>
<dbReference type="Proteomes" id="UP000266292">
    <property type="component" value="Chromosome"/>
</dbReference>
<dbReference type="KEGG" id="pact:CA264_05425"/>
<sequence>MALSHSPSETPRLTTLTLFGIRSGHIRWGLAQMGTSAPKLQQVPGLLFFKLLGSGHGRGFSIKPNLRRYGLMCTWESEAAADAFLQHSSLIQEYRWHTDEIWTTKLLPYQSHGQWDGREPFAPPLAESYSGGPIAVLTRASINWRALLGFWRFVPQTSTALDTAEGLICSIGLGELPLVRQATFSVWESAEAMKKYAYKNPLHQEVMRRTRSENWYSEELFARFKPTSSQGTWNGVDPLANLPLRQAQDF</sequence>
<dbReference type="RefSeq" id="WP_025605278.1">
    <property type="nucleotide sequence ID" value="NZ_CP021235.1"/>
</dbReference>
<reference evidence="2" key="1">
    <citation type="submission" date="2017-05" db="EMBL/GenBank/DDBJ databases">
        <authorList>
            <person name="Ray J."/>
            <person name="Price M."/>
            <person name="Deutschbauer A."/>
        </authorList>
    </citation>
    <scope>NUCLEOTIDE SEQUENCE [LARGE SCALE GENOMIC DNA]</scope>
    <source>
        <strain evidence="2">DSM 19842</strain>
    </source>
</reference>
<dbReference type="GO" id="GO:0004497">
    <property type="term" value="F:monooxygenase activity"/>
    <property type="evidence" value="ECO:0007669"/>
    <property type="project" value="UniProtKB-KW"/>
</dbReference>
<dbReference type="STRING" id="709015.GCA_000472485_01082"/>
<dbReference type="AlphaFoldDB" id="A0A1X9YPX1"/>
<evidence type="ECO:0000313" key="1">
    <source>
        <dbReference type="EMBL" id="ARS34925.1"/>
    </source>
</evidence>
<proteinExistence type="predicted"/>
<keyword evidence="2" id="KW-1185">Reference proteome</keyword>
<gene>
    <name evidence="1" type="ORF">CA264_05425</name>
</gene>
<keyword evidence="1" id="KW-0560">Oxidoreductase</keyword>
<organism evidence="1 2">
    <name type="scientific">Pontibacter actiniarum</name>
    <dbReference type="NCBI Taxonomy" id="323450"/>
    <lineage>
        <taxon>Bacteria</taxon>
        <taxon>Pseudomonadati</taxon>
        <taxon>Bacteroidota</taxon>
        <taxon>Cytophagia</taxon>
        <taxon>Cytophagales</taxon>
        <taxon>Hymenobacteraceae</taxon>
        <taxon>Pontibacter</taxon>
    </lineage>
</organism>
<dbReference type="EMBL" id="CP021235">
    <property type="protein sequence ID" value="ARS34925.1"/>
    <property type="molecule type" value="Genomic_DNA"/>
</dbReference>